<accession>A0A8S5MH07</accession>
<sequence length="53" mass="6217">MLQTECSRLRRSEHLLYGIHGAVGRKGEKECNLHIEEKRLSEQKKNLILMVLK</sequence>
<proteinExistence type="predicted"/>
<name>A0A8S5MH07_9CAUD</name>
<organism evidence="1">
    <name type="scientific">Podoviridae sp. ct1h53</name>
    <dbReference type="NCBI Taxonomy" id="2826536"/>
    <lineage>
        <taxon>Viruses</taxon>
        <taxon>Duplodnaviria</taxon>
        <taxon>Heunggongvirae</taxon>
        <taxon>Uroviricota</taxon>
        <taxon>Caudoviricetes</taxon>
    </lineage>
</organism>
<dbReference type="EMBL" id="BK014902">
    <property type="protein sequence ID" value="DAD81530.1"/>
    <property type="molecule type" value="Genomic_DNA"/>
</dbReference>
<reference evidence="1" key="1">
    <citation type="journal article" date="2021" name="Proc. Natl. Acad. Sci. U.S.A.">
        <title>A Catalog of Tens of Thousands of Viruses from Human Metagenomes Reveals Hidden Associations with Chronic Diseases.</title>
        <authorList>
            <person name="Tisza M.J."/>
            <person name="Buck C.B."/>
        </authorList>
    </citation>
    <scope>NUCLEOTIDE SEQUENCE</scope>
    <source>
        <strain evidence="1">Ct1h53</strain>
    </source>
</reference>
<protein>
    <submittedName>
        <fullName evidence="1">Uncharacterized protein</fullName>
    </submittedName>
</protein>
<evidence type="ECO:0000313" key="1">
    <source>
        <dbReference type="EMBL" id="DAD81530.1"/>
    </source>
</evidence>